<dbReference type="InterPro" id="IPR037009">
    <property type="entry name" value="mRNA_triPase_Cet1_sf"/>
</dbReference>
<protein>
    <recommendedName>
        <fullName evidence="12">mRNA cap 0 methyltransferase domain-containing protein</fullName>
    </recommendedName>
</protein>
<evidence type="ECO:0000256" key="8">
    <source>
        <dbReference type="ARBA" id="ARBA00022884"/>
    </source>
</evidence>
<dbReference type="GO" id="GO:0003723">
    <property type="term" value="F:RNA binding"/>
    <property type="evidence" value="ECO:0007669"/>
    <property type="project" value="UniProtKB-KW"/>
</dbReference>
<dbReference type="InterPro" id="IPR033469">
    <property type="entry name" value="CYTH-like_dom_sf"/>
</dbReference>
<dbReference type="Gene3D" id="3.30.470.30">
    <property type="entry name" value="DNA ligase/mRNA capping enzyme"/>
    <property type="match status" value="1"/>
</dbReference>
<evidence type="ECO:0000256" key="11">
    <source>
        <dbReference type="ARBA" id="ARBA00047740"/>
    </source>
</evidence>
<dbReference type="SUPFAM" id="SSF56091">
    <property type="entry name" value="DNA ligase/mRNA capping enzyme, catalytic domain"/>
    <property type="match status" value="1"/>
</dbReference>
<dbReference type="PANTHER" id="PTHR12189:SF2">
    <property type="entry name" value="MRNA CAP GUANINE-N7 METHYLTRANSFERASE"/>
    <property type="match status" value="1"/>
</dbReference>
<feature type="domain" description="MRNA cap 0 methyltransferase" evidence="12">
    <location>
        <begin position="708"/>
        <end position="1031"/>
    </location>
</feature>
<organism evidence="13">
    <name type="scientific">viral metagenome</name>
    <dbReference type="NCBI Taxonomy" id="1070528"/>
    <lineage>
        <taxon>unclassified sequences</taxon>
        <taxon>metagenomes</taxon>
        <taxon>organismal metagenomes</taxon>
    </lineage>
</organism>
<evidence type="ECO:0000256" key="10">
    <source>
        <dbReference type="ARBA" id="ARBA00023134"/>
    </source>
</evidence>
<dbReference type="Pfam" id="PF01331">
    <property type="entry name" value="mRNA_cap_enzyme"/>
    <property type="match status" value="1"/>
</dbReference>
<keyword evidence="5" id="KW-0949">S-adenosyl-L-methionine</keyword>
<keyword evidence="8" id="KW-0694">RNA-binding</keyword>
<evidence type="ECO:0000256" key="2">
    <source>
        <dbReference type="ARBA" id="ARBA00022603"/>
    </source>
</evidence>
<dbReference type="GO" id="GO:0005525">
    <property type="term" value="F:GTP binding"/>
    <property type="evidence" value="ECO:0007669"/>
    <property type="project" value="UniProtKB-KW"/>
</dbReference>
<keyword evidence="2" id="KW-0489">Methyltransferase</keyword>
<evidence type="ECO:0000256" key="6">
    <source>
        <dbReference type="ARBA" id="ARBA00022741"/>
    </source>
</evidence>
<dbReference type="GO" id="GO:0005524">
    <property type="term" value="F:ATP binding"/>
    <property type="evidence" value="ECO:0007669"/>
    <property type="project" value="InterPro"/>
</dbReference>
<name>A0A6C0EC15_9ZZZZ</name>
<comment type="catalytic activity">
    <reaction evidence="11">
        <text>a 5'-end triphospho-ribonucleoside in mRNA + H2O = a 5'-end diphospho-ribonucleoside in mRNA + phosphate + H(+)</text>
        <dbReference type="Rhea" id="RHEA:67004"/>
        <dbReference type="Rhea" id="RHEA-COMP:17164"/>
        <dbReference type="Rhea" id="RHEA-COMP:17165"/>
        <dbReference type="ChEBI" id="CHEBI:15377"/>
        <dbReference type="ChEBI" id="CHEBI:15378"/>
        <dbReference type="ChEBI" id="CHEBI:43474"/>
        <dbReference type="ChEBI" id="CHEBI:167616"/>
        <dbReference type="ChEBI" id="CHEBI:167618"/>
        <dbReference type="EC" id="3.6.1.74"/>
    </reaction>
    <physiologicalReaction direction="left-to-right" evidence="11">
        <dbReference type="Rhea" id="RHEA:67005"/>
    </physiologicalReaction>
</comment>
<dbReference type="Gene3D" id="2.40.50.140">
    <property type="entry name" value="Nucleic acid-binding proteins"/>
    <property type="match status" value="1"/>
</dbReference>
<dbReference type="InterPro" id="IPR001339">
    <property type="entry name" value="mRNA_cap_enzyme_adenylation"/>
</dbReference>
<keyword evidence="7" id="KW-0378">Hydrolase</keyword>
<evidence type="ECO:0000256" key="1">
    <source>
        <dbReference type="ARBA" id="ARBA00005129"/>
    </source>
</evidence>
<evidence type="ECO:0000256" key="4">
    <source>
        <dbReference type="ARBA" id="ARBA00022679"/>
    </source>
</evidence>
<dbReference type="Gene3D" id="3.20.100.10">
    <property type="entry name" value="mRNA triphosphatase Cet1-like"/>
    <property type="match status" value="1"/>
</dbReference>
<accession>A0A6C0EC15</accession>
<comment type="pathway">
    <text evidence="1">mRNA processing; mRNA capping.</text>
</comment>
<dbReference type="InterPro" id="IPR029063">
    <property type="entry name" value="SAM-dependent_MTases_sf"/>
</dbReference>
<dbReference type="PANTHER" id="PTHR12189">
    <property type="entry name" value="MRNA GUANINE-7- METHYLTRANSFERASE"/>
    <property type="match status" value="1"/>
</dbReference>
<keyword evidence="3" id="KW-0507">mRNA processing</keyword>
<dbReference type="UniPathway" id="UPA00922"/>
<dbReference type="PROSITE" id="PS51562">
    <property type="entry name" value="RNA_CAP0_MT"/>
    <property type="match status" value="1"/>
</dbReference>
<dbReference type="GO" id="GO:0140818">
    <property type="term" value="F:mRNA 5'-triphosphate monophosphatase activity"/>
    <property type="evidence" value="ECO:0007669"/>
    <property type="project" value="UniProtKB-EC"/>
</dbReference>
<dbReference type="InterPro" id="IPR039753">
    <property type="entry name" value="RG7MT1"/>
</dbReference>
<evidence type="ECO:0000256" key="3">
    <source>
        <dbReference type="ARBA" id="ARBA00022664"/>
    </source>
</evidence>
<keyword evidence="6" id="KW-0547">Nucleotide-binding</keyword>
<proteinExistence type="predicted"/>
<dbReference type="CDD" id="cd02440">
    <property type="entry name" value="AdoMet_MTases"/>
    <property type="match status" value="1"/>
</dbReference>
<evidence type="ECO:0000259" key="12">
    <source>
        <dbReference type="PROSITE" id="PS51562"/>
    </source>
</evidence>
<dbReference type="InterPro" id="IPR004971">
    <property type="entry name" value="mRNA_G-N7_MeTrfase_dom"/>
</dbReference>
<dbReference type="Gene3D" id="3.40.50.150">
    <property type="entry name" value="Vaccinia Virus protein VP39"/>
    <property type="match status" value="1"/>
</dbReference>
<reference evidence="13" key="1">
    <citation type="journal article" date="2020" name="Nature">
        <title>Giant virus diversity and host interactions through global metagenomics.</title>
        <authorList>
            <person name="Schulz F."/>
            <person name="Roux S."/>
            <person name="Paez-Espino D."/>
            <person name="Jungbluth S."/>
            <person name="Walsh D.A."/>
            <person name="Denef V.J."/>
            <person name="McMahon K.D."/>
            <person name="Konstantinidis K.T."/>
            <person name="Eloe-Fadrosh E.A."/>
            <person name="Kyrpides N.C."/>
            <person name="Woyke T."/>
        </authorList>
    </citation>
    <scope>NUCLEOTIDE SEQUENCE</scope>
    <source>
        <strain evidence="13">GVMAG-M-3300023179-27</strain>
    </source>
</reference>
<dbReference type="AlphaFoldDB" id="A0A6C0EC15"/>
<keyword evidence="4" id="KW-0808">Transferase</keyword>
<keyword evidence="10" id="KW-0342">GTP-binding</keyword>
<evidence type="ECO:0000256" key="5">
    <source>
        <dbReference type="ARBA" id="ARBA00022691"/>
    </source>
</evidence>
<dbReference type="GO" id="GO:0004484">
    <property type="term" value="F:mRNA guanylyltransferase activity"/>
    <property type="evidence" value="ECO:0007669"/>
    <property type="project" value="InterPro"/>
</dbReference>
<keyword evidence="9" id="KW-0506">mRNA capping</keyword>
<dbReference type="InterPro" id="IPR013846">
    <property type="entry name" value="mRNA_cap_enzyme_C"/>
</dbReference>
<dbReference type="GO" id="GO:0005634">
    <property type="term" value="C:nucleus"/>
    <property type="evidence" value="ECO:0007669"/>
    <property type="project" value="TreeGrafter"/>
</dbReference>
<evidence type="ECO:0000313" key="13">
    <source>
        <dbReference type="EMBL" id="QHT26070.1"/>
    </source>
</evidence>
<evidence type="ECO:0000256" key="7">
    <source>
        <dbReference type="ARBA" id="ARBA00022801"/>
    </source>
</evidence>
<dbReference type="SUPFAM" id="SSF55154">
    <property type="entry name" value="CYTH-like phosphatases"/>
    <property type="match status" value="1"/>
</dbReference>
<dbReference type="Pfam" id="PF03291">
    <property type="entry name" value="mRNA_G-N7_MeTrfase"/>
    <property type="match status" value="1"/>
</dbReference>
<dbReference type="SUPFAM" id="SSF53335">
    <property type="entry name" value="S-adenosyl-L-methionine-dependent methyltransferases"/>
    <property type="match status" value="1"/>
</dbReference>
<sequence>MNDIEKLVNKSLYSEINKLYENTTENSEYEFIFSNRIIGQEKYINLLKFLNIKKVRDKLKSEGPIDSLDLNYADDKENTYRITIYGSENINQTIRKLDIGKNHVIFSTLIKLFQEKKLKDIEVMKKSKESDNTIDIDDLNMRVRLSAEDSLTKDDYKKASSLDHTHINNIVYRLKQRYSLYLLDTESEFVRIDLTNTKTNRSYAKLNQTVTNYELEIEYGLKKGKPSKKAFEIMINEIILLHKIIQQSNFIMTKSKEKEVVDYYKSVANVNEKATYLDSRQPISLEIQHLIDTLPDKYAVTDKADGERYFLIIMKNHCYFISGNLNVRDSGIELKNDNYDGSILDGEYIFIPKLNRHLFMVFDCLYSKGNSVKGESSFMKRLKEADKIIDACFKFGKQTGFSFDEYQSKGDFNLDDIVKYHTNQIKKYMDSIDNDIKLEIKLPLIRRKYFIDAKGAKKWEIFRYSELLWKLYTEDSNIKCPYLLDGLIYHPLEQPYETVASNNKFFEFKWKPPQKNSIDFYIQFEKDKVTNKVLTVYDNSNEDYVRNKPYKICRLYVGKKYKFEEQPVLFRQNDNGYWAYLFLDDGEVKDIENNIVTDNTVVEFYYNNDPEVPERFRWVPIRTRYDKTESVLRFGKKYGNYIDIANKVWRSITNPILISDFSDLAKGNNPEKNLFFYDKKIDIIRGKIGNELISTYAKENSYYKKISNTGKEMRQFHNWLKSNIIYTHFNYIYEDNKQQSILDIACGRGGDILKFYLVKASFYVGIDISKEGLISPVDGAISRYNKDRRSKPDFPKMYFIHGDARGLLDYESQNKILGGMTNDNKQLIEKFFGNKKTLFDRVNCQFAIHYFLQDEISWSNFKTNLNNTLRAGGYFVITHFDARKLIESFGNTDKITGEYTDENGKKIKLFEITKKFENVDTKKPIGVGHAVDLYAEWMFNENETMTEYLVDYQFLKEDLEKDCDLELVETDMFQNQFKIHEPFLKEYCKYEKNPKTRAYLMKVTEFYGTSEVIKATQMYSFLNRYCVFRKKEHRDVKKQKGGNLDFTDSDNYYVNKLSEYDNDYSYMSAIHSVLRSHGVIPKTLNPIRFYKDFDIKLIKDKDIDVPDIKNIAKKLVIYNDIDVGGKVASELVLNGLNVFVVERDCNDDYDTDFIAKGKYTDRDKAIILMRDGDFYKPVYRKQGDKKRGLFKMSDDLIKEMILNADEY</sequence>
<dbReference type="InterPro" id="IPR012340">
    <property type="entry name" value="NA-bd_OB-fold"/>
</dbReference>
<dbReference type="GO" id="GO:0004651">
    <property type="term" value="F:polynucleotide 5'-phosphatase activity"/>
    <property type="evidence" value="ECO:0007669"/>
    <property type="project" value="InterPro"/>
</dbReference>
<dbReference type="GO" id="GO:0004482">
    <property type="term" value="F:mRNA 5'-cap (guanine-N7-)-methyltransferase activity"/>
    <property type="evidence" value="ECO:0007669"/>
    <property type="project" value="InterPro"/>
</dbReference>
<dbReference type="Pfam" id="PF03919">
    <property type="entry name" value="mRNA_cap_C"/>
    <property type="match status" value="1"/>
</dbReference>
<dbReference type="EMBL" id="MN739778">
    <property type="protein sequence ID" value="QHT26070.1"/>
    <property type="molecule type" value="Genomic_DNA"/>
</dbReference>
<evidence type="ECO:0000256" key="9">
    <source>
        <dbReference type="ARBA" id="ARBA00023042"/>
    </source>
</evidence>